<sequence length="237" mass="26230">MQEYQGLSPHDYALLIVGHDFEDNQAVLKVLDRFRDTGAGILSFDADILSPRGAEAATSSKGNIITGTNHHYITALHDAPDTISCFSPMNLKVPPDFEGEVLLSASGNPFLIVSESDNKKIVCFTSMDWMRTSVLGPLMGIDDCLWRSMVWAARKPFVMRGLPPLVTMRIDDVMGTGELWDQSPFYWVKIANDYGFKPWLGLFIYNLNPAAIDELRGYLLARTAGASPHAFGSPNRS</sequence>
<name>X1UAW9_9ZZZZ</name>
<reference evidence="1" key="1">
    <citation type="journal article" date="2014" name="Front. Microbiol.">
        <title>High frequency of phylogenetically diverse reductive dehalogenase-homologous genes in deep subseafloor sedimentary metagenomes.</title>
        <authorList>
            <person name="Kawai M."/>
            <person name="Futagami T."/>
            <person name="Toyoda A."/>
            <person name="Takaki Y."/>
            <person name="Nishi S."/>
            <person name="Hori S."/>
            <person name="Arai W."/>
            <person name="Tsubouchi T."/>
            <person name="Morono Y."/>
            <person name="Uchiyama I."/>
            <person name="Ito T."/>
            <person name="Fujiyama A."/>
            <person name="Inagaki F."/>
            <person name="Takami H."/>
        </authorList>
    </citation>
    <scope>NUCLEOTIDE SEQUENCE</scope>
    <source>
        <strain evidence="1">Expedition CK06-06</strain>
    </source>
</reference>
<evidence type="ECO:0000313" key="1">
    <source>
        <dbReference type="EMBL" id="GAJ14644.1"/>
    </source>
</evidence>
<dbReference type="EMBL" id="BARW01028615">
    <property type="protein sequence ID" value="GAJ14644.1"/>
    <property type="molecule type" value="Genomic_DNA"/>
</dbReference>
<feature type="non-terminal residue" evidence="1">
    <location>
        <position position="237"/>
    </location>
</feature>
<proteinExistence type="predicted"/>
<gene>
    <name evidence="1" type="ORF">S12H4_46165</name>
</gene>
<accession>X1UAW9</accession>
<organism evidence="1">
    <name type="scientific">marine sediment metagenome</name>
    <dbReference type="NCBI Taxonomy" id="412755"/>
    <lineage>
        <taxon>unclassified sequences</taxon>
        <taxon>metagenomes</taxon>
        <taxon>ecological metagenomes</taxon>
    </lineage>
</organism>
<dbReference type="AlphaFoldDB" id="X1UAW9"/>
<protein>
    <submittedName>
        <fullName evidence="1">Uncharacterized protein</fullName>
    </submittedName>
</protein>
<comment type="caution">
    <text evidence="1">The sequence shown here is derived from an EMBL/GenBank/DDBJ whole genome shotgun (WGS) entry which is preliminary data.</text>
</comment>